<comment type="similarity">
    <text evidence="1">Belongs to the NAD(P)-dependent epimerase/dehydratase family.</text>
</comment>
<comment type="caution">
    <text evidence="4">The sequence shown here is derived from an EMBL/GenBank/DDBJ whole genome shotgun (WGS) entry which is preliminary data.</text>
</comment>
<dbReference type="InterPro" id="IPR001509">
    <property type="entry name" value="Epimerase_deHydtase"/>
</dbReference>
<name>A0A2V3IFB3_9FLOR</name>
<organism evidence="4 5">
    <name type="scientific">Gracilariopsis chorda</name>
    <dbReference type="NCBI Taxonomy" id="448386"/>
    <lineage>
        <taxon>Eukaryota</taxon>
        <taxon>Rhodophyta</taxon>
        <taxon>Florideophyceae</taxon>
        <taxon>Rhodymeniophycidae</taxon>
        <taxon>Gracilariales</taxon>
        <taxon>Gracilariaceae</taxon>
        <taxon>Gracilariopsis</taxon>
    </lineage>
</organism>
<evidence type="ECO:0000259" key="3">
    <source>
        <dbReference type="Pfam" id="PF01370"/>
    </source>
</evidence>
<dbReference type="AlphaFoldDB" id="A0A2V3IFB3"/>
<dbReference type="Proteomes" id="UP000247409">
    <property type="component" value="Unassembled WGS sequence"/>
</dbReference>
<dbReference type="PANTHER" id="PTHR43574">
    <property type="entry name" value="EPIMERASE-RELATED"/>
    <property type="match status" value="1"/>
</dbReference>
<keyword evidence="2" id="KW-0520">NAD</keyword>
<evidence type="ECO:0000256" key="1">
    <source>
        <dbReference type="ARBA" id="ARBA00007637"/>
    </source>
</evidence>
<evidence type="ECO:0000313" key="4">
    <source>
        <dbReference type="EMBL" id="PXF40742.1"/>
    </source>
</evidence>
<dbReference type="EMBL" id="NBIV01000262">
    <property type="protein sequence ID" value="PXF40742.1"/>
    <property type="molecule type" value="Genomic_DNA"/>
</dbReference>
<proteinExistence type="inferred from homology"/>
<accession>A0A2V3IFB3</accession>
<gene>
    <name evidence="4" type="ORF">BWQ96_09539</name>
</gene>
<reference evidence="4 5" key="1">
    <citation type="journal article" date="2018" name="Mol. Biol. Evol.">
        <title>Analysis of the draft genome of the red seaweed Gracilariopsis chorda provides insights into genome size evolution in Rhodophyta.</title>
        <authorList>
            <person name="Lee J."/>
            <person name="Yang E.C."/>
            <person name="Graf L."/>
            <person name="Yang J.H."/>
            <person name="Qiu H."/>
            <person name="Zel Zion U."/>
            <person name="Chan C.X."/>
            <person name="Stephens T.G."/>
            <person name="Weber A.P.M."/>
            <person name="Boo G.H."/>
            <person name="Boo S.M."/>
            <person name="Kim K.M."/>
            <person name="Shin Y."/>
            <person name="Jung M."/>
            <person name="Lee S.J."/>
            <person name="Yim H.S."/>
            <person name="Lee J.H."/>
            <person name="Bhattacharya D."/>
            <person name="Yoon H.S."/>
        </authorList>
    </citation>
    <scope>NUCLEOTIDE SEQUENCE [LARGE SCALE GENOMIC DNA]</scope>
    <source>
        <strain evidence="4 5">SKKU-2015</strain>
        <tissue evidence="4">Whole body</tissue>
    </source>
</reference>
<dbReference type="Pfam" id="PF01370">
    <property type="entry name" value="Epimerase"/>
    <property type="match status" value="1"/>
</dbReference>
<evidence type="ECO:0000313" key="5">
    <source>
        <dbReference type="Proteomes" id="UP000247409"/>
    </source>
</evidence>
<evidence type="ECO:0000256" key="2">
    <source>
        <dbReference type="ARBA" id="ARBA00023027"/>
    </source>
</evidence>
<dbReference type="STRING" id="448386.A0A2V3IFB3"/>
<dbReference type="SUPFAM" id="SSF51735">
    <property type="entry name" value="NAD(P)-binding Rossmann-fold domains"/>
    <property type="match status" value="1"/>
</dbReference>
<keyword evidence="5" id="KW-1185">Reference proteome</keyword>
<dbReference type="Gene3D" id="3.40.50.720">
    <property type="entry name" value="NAD(P)-binding Rossmann-like Domain"/>
    <property type="match status" value="1"/>
</dbReference>
<dbReference type="OrthoDB" id="5824at2759"/>
<sequence length="358" mass="39734">MIMMNQTFGATSLSTLRRPDPSRTTMPPPHLSFVYGFGPLMSYSRTCNKETRPNLFVFGLGYSGLAIAKQLKKSGGSVAGITERSATASVARTCSITALSVEESTTRQMDTFIAHHLNKSTHVLCTIAPNVSQRHDPVLFEYGKLVEEAPFVKWLGYLSSTSVYGQHDGAVVDEDSPFLNPAPKGRLRIVAEQSWIHFAYRTGLPVFIFRLAGIYGPNRNALNTLLRNPNVLRQTSETIDMLVSRVHVDDLAAAVASAILSTPTELDLKAPRYEHVYNISDDLPASRKDVFKYADALLNKIGLACQAKAVQTQYVSRRHKQRASKRVSNAKMKELLPELKYPSYREGLKAIAIDMQKI</sequence>
<dbReference type="InterPro" id="IPR036291">
    <property type="entry name" value="NAD(P)-bd_dom_sf"/>
</dbReference>
<feature type="domain" description="NAD-dependent epimerase/dehydratase" evidence="3">
    <location>
        <begin position="61"/>
        <end position="259"/>
    </location>
</feature>
<protein>
    <recommendedName>
        <fullName evidence="3">NAD-dependent epimerase/dehydratase domain-containing protein</fullName>
    </recommendedName>
</protein>